<name>A0ABQ3CM12_9ACTN</name>
<feature type="domain" description="Amine oxidase" evidence="1">
    <location>
        <begin position="18"/>
        <end position="100"/>
    </location>
</feature>
<evidence type="ECO:0000313" key="3">
    <source>
        <dbReference type="Proteomes" id="UP000653644"/>
    </source>
</evidence>
<dbReference type="Proteomes" id="UP000653644">
    <property type="component" value="Unassembled WGS sequence"/>
</dbReference>
<sequence>MEPHACAVPADAARDVEEKRLIEQMHRVYPETRDATIVDARHEWRDDCPPFPVGGYGDRPTVRNPGPPLVVAGDMVRTGLPVALMERAATAGFLAASALLERWGVRGVTLWTVPRHGRNAVPRRLAGAAARGPGTR</sequence>
<comment type="caution">
    <text evidence="2">The sequence shown here is derived from an EMBL/GenBank/DDBJ whole genome shotgun (WGS) entry which is preliminary data.</text>
</comment>
<gene>
    <name evidence="2" type="ORF">GCM10010345_20470</name>
</gene>
<dbReference type="Pfam" id="PF01593">
    <property type="entry name" value="Amino_oxidase"/>
    <property type="match status" value="1"/>
</dbReference>
<dbReference type="InterPro" id="IPR002937">
    <property type="entry name" value="Amino_oxidase"/>
</dbReference>
<evidence type="ECO:0000259" key="1">
    <source>
        <dbReference type="Pfam" id="PF01593"/>
    </source>
</evidence>
<protein>
    <recommendedName>
        <fullName evidence="1">Amine oxidase domain-containing protein</fullName>
    </recommendedName>
</protein>
<keyword evidence="3" id="KW-1185">Reference proteome</keyword>
<organism evidence="2 3">
    <name type="scientific">Streptomyces canarius</name>
    <dbReference type="NCBI Taxonomy" id="285453"/>
    <lineage>
        <taxon>Bacteria</taxon>
        <taxon>Bacillati</taxon>
        <taxon>Actinomycetota</taxon>
        <taxon>Actinomycetes</taxon>
        <taxon>Kitasatosporales</taxon>
        <taxon>Streptomycetaceae</taxon>
        <taxon>Streptomyces</taxon>
    </lineage>
</organism>
<evidence type="ECO:0000313" key="2">
    <source>
        <dbReference type="EMBL" id="GHA15727.1"/>
    </source>
</evidence>
<dbReference type="EMBL" id="BMVN01000005">
    <property type="protein sequence ID" value="GHA15727.1"/>
    <property type="molecule type" value="Genomic_DNA"/>
</dbReference>
<accession>A0ABQ3CM12</accession>
<reference evidence="3" key="1">
    <citation type="journal article" date="2019" name="Int. J. Syst. Evol. Microbiol.">
        <title>The Global Catalogue of Microorganisms (GCM) 10K type strain sequencing project: providing services to taxonomists for standard genome sequencing and annotation.</title>
        <authorList>
            <consortium name="The Broad Institute Genomics Platform"/>
            <consortium name="The Broad Institute Genome Sequencing Center for Infectious Disease"/>
            <person name="Wu L."/>
            <person name="Ma J."/>
        </authorList>
    </citation>
    <scope>NUCLEOTIDE SEQUENCE [LARGE SCALE GENOMIC DNA]</scope>
    <source>
        <strain evidence="3">JCM 4733</strain>
    </source>
</reference>
<proteinExistence type="predicted"/>